<sequence>MAATGLSTGTQRTTQQHPPAKTFHRFYNFPPELRCMV</sequence>
<protein>
    <submittedName>
        <fullName evidence="2">Uncharacterized protein</fullName>
    </submittedName>
</protein>
<proteinExistence type="predicted"/>
<dbReference type="GeneID" id="5484203"/>
<evidence type="ECO:0000313" key="2">
    <source>
        <dbReference type="EMBL" id="EDN94875.1"/>
    </source>
</evidence>
<gene>
    <name evidence="2" type="ORF">SS1G_10750</name>
</gene>
<dbReference type="RefSeq" id="XP_001588303.1">
    <property type="nucleotide sequence ID" value="XM_001588253.1"/>
</dbReference>
<name>A7EZI3_SCLS1</name>
<dbReference type="InParanoid" id="A7EZI3"/>
<organism evidence="2 3">
    <name type="scientific">Sclerotinia sclerotiorum (strain ATCC 18683 / 1980 / Ss-1)</name>
    <name type="common">White mold</name>
    <name type="synonym">Whetzelinia sclerotiorum</name>
    <dbReference type="NCBI Taxonomy" id="665079"/>
    <lineage>
        <taxon>Eukaryota</taxon>
        <taxon>Fungi</taxon>
        <taxon>Dikarya</taxon>
        <taxon>Ascomycota</taxon>
        <taxon>Pezizomycotina</taxon>
        <taxon>Leotiomycetes</taxon>
        <taxon>Helotiales</taxon>
        <taxon>Sclerotiniaceae</taxon>
        <taxon>Sclerotinia</taxon>
    </lineage>
</organism>
<evidence type="ECO:0000313" key="3">
    <source>
        <dbReference type="Proteomes" id="UP000001312"/>
    </source>
</evidence>
<dbReference type="KEGG" id="ssl:SS1G_10750"/>
<evidence type="ECO:0000256" key="1">
    <source>
        <dbReference type="SAM" id="MobiDB-lite"/>
    </source>
</evidence>
<reference evidence="3" key="1">
    <citation type="journal article" date="2011" name="PLoS Genet.">
        <title>Genomic analysis of the necrotrophic fungal pathogens Sclerotinia sclerotiorum and Botrytis cinerea.</title>
        <authorList>
            <person name="Amselem J."/>
            <person name="Cuomo C.A."/>
            <person name="van Kan J.A."/>
            <person name="Viaud M."/>
            <person name="Benito E.P."/>
            <person name="Couloux A."/>
            <person name="Coutinho P.M."/>
            <person name="de Vries R.P."/>
            <person name="Dyer P.S."/>
            <person name="Fillinger S."/>
            <person name="Fournier E."/>
            <person name="Gout L."/>
            <person name="Hahn M."/>
            <person name="Kohn L."/>
            <person name="Lapalu N."/>
            <person name="Plummer K.M."/>
            <person name="Pradier J.M."/>
            <person name="Quevillon E."/>
            <person name="Sharon A."/>
            <person name="Simon A."/>
            <person name="ten Have A."/>
            <person name="Tudzynski B."/>
            <person name="Tudzynski P."/>
            <person name="Wincker P."/>
            <person name="Andrew M."/>
            <person name="Anthouard V."/>
            <person name="Beever R.E."/>
            <person name="Beffa R."/>
            <person name="Benoit I."/>
            <person name="Bouzid O."/>
            <person name="Brault B."/>
            <person name="Chen Z."/>
            <person name="Choquer M."/>
            <person name="Collemare J."/>
            <person name="Cotton P."/>
            <person name="Danchin E.G."/>
            <person name="Da Silva C."/>
            <person name="Gautier A."/>
            <person name="Giraud C."/>
            <person name="Giraud T."/>
            <person name="Gonzalez C."/>
            <person name="Grossetete S."/>
            <person name="Guldener U."/>
            <person name="Henrissat B."/>
            <person name="Howlett B.J."/>
            <person name="Kodira C."/>
            <person name="Kretschmer M."/>
            <person name="Lappartient A."/>
            <person name="Leroch M."/>
            <person name="Levis C."/>
            <person name="Mauceli E."/>
            <person name="Neuveglise C."/>
            <person name="Oeser B."/>
            <person name="Pearson M."/>
            <person name="Poulain J."/>
            <person name="Poussereau N."/>
            <person name="Quesneville H."/>
            <person name="Rascle C."/>
            <person name="Schumacher J."/>
            <person name="Segurens B."/>
            <person name="Sexton A."/>
            <person name="Silva E."/>
            <person name="Sirven C."/>
            <person name="Soanes D.M."/>
            <person name="Talbot N.J."/>
            <person name="Templeton M."/>
            <person name="Yandava C."/>
            <person name="Yarden O."/>
            <person name="Zeng Q."/>
            <person name="Rollins J.A."/>
            <person name="Lebrun M.H."/>
            <person name="Dickman M."/>
        </authorList>
    </citation>
    <scope>NUCLEOTIDE SEQUENCE [LARGE SCALE GENOMIC DNA]</scope>
    <source>
        <strain evidence="3">ATCC 18683 / 1980 / Ss-1</strain>
    </source>
</reference>
<dbReference type="Proteomes" id="UP000001312">
    <property type="component" value="Unassembled WGS sequence"/>
</dbReference>
<accession>A7EZI3</accession>
<dbReference type="AlphaFoldDB" id="A7EZI3"/>
<feature type="region of interest" description="Disordered" evidence="1">
    <location>
        <begin position="1"/>
        <end position="24"/>
    </location>
</feature>
<dbReference type="EMBL" id="CH476636">
    <property type="protein sequence ID" value="EDN94875.1"/>
    <property type="molecule type" value="Genomic_DNA"/>
</dbReference>
<feature type="compositionally biased region" description="Polar residues" evidence="1">
    <location>
        <begin position="1"/>
        <end position="17"/>
    </location>
</feature>
<keyword evidence="3" id="KW-1185">Reference proteome</keyword>